<name>A0ABW7SKJ7_9ACTN</name>
<proteinExistence type="inferred from homology"/>
<dbReference type="SUPFAM" id="SSF53474">
    <property type="entry name" value="alpha/beta-Hydrolases"/>
    <property type="match status" value="1"/>
</dbReference>
<organism evidence="4 5">
    <name type="scientific">Micromonospora rubida</name>
    <dbReference type="NCBI Taxonomy" id="2697657"/>
    <lineage>
        <taxon>Bacteria</taxon>
        <taxon>Bacillati</taxon>
        <taxon>Actinomycetota</taxon>
        <taxon>Actinomycetes</taxon>
        <taxon>Micromonosporales</taxon>
        <taxon>Micromonosporaceae</taxon>
        <taxon>Micromonospora</taxon>
    </lineage>
</organism>
<evidence type="ECO:0000313" key="4">
    <source>
        <dbReference type="EMBL" id="MFI0793675.1"/>
    </source>
</evidence>
<keyword evidence="5" id="KW-1185">Reference proteome</keyword>
<dbReference type="Pfam" id="PF00561">
    <property type="entry name" value="Abhydrolase_1"/>
    <property type="match status" value="1"/>
</dbReference>
<dbReference type="InterPro" id="IPR050471">
    <property type="entry name" value="AB_hydrolase"/>
</dbReference>
<protein>
    <submittedName>
        <fullName evidence="4">Alpha/beta fold hydrolase</fullName>
    </submittedName>
</protein>
<sequence>MAINEQHYVHIGGVEQWIQIRGESANNPVLLVLHGGPGSPYAVFTPLIRSWERHFTVVQWDRRGCGKTRARGTKQAAPFDRHLEDAIEVTEFLRAHLNKDKIVLMAGSMGAIIGLPLAQRRPDLYSALVTTDLYTDMHRNEALGYARCLERVTVAGNTKAARDLEKIGGDPAAWDLKAWQIKMKWTMATDPVTPNAVTKLLFPLALKGGVYSKREAWHLLAGFLATQKAMFSEYMSFNAYDMSARYELPIFVFQGASDVLTLTDLAQEYFAQIDAPHKEMALIKDASHFAAFTQPERFREELVNRVLPVIRPHSNRTTAEATPIRL</sequence>
<dbReference type="PANTHER" id="PTHR43433:SF5">
    <property type="entry name" value="AB HYDROLASE-1 DOMAIN-CONTAINING PROTEIN"/>
    <property type="match status" value="1"/>
</dbReference>
<dbReference type="EMBL" id="JBIRPU010000007">
    <property type="protein sequence ID" value="MFI0793675.1"/>
    <property type="molecule type" value="Genomic_DNA"/>
</dbReference>
<reference evidence="4 5" key="1">
    <citation type="submission" date="2024-10" db="EMBL/GenBank/DDBJ databases">
        <title>The Natural Products Discovery Center: Release of the First 8490 Sequenced Strains for Exploring Actinobacteria Biosynthetic Diversity.</title>
        <authorList>
            <person name="Kalkreuter E."/>
            <person name="Kautsar S.A."/>
            <person name="Yang D."/>
            <person name="Bader C.D."/>
            <person name="Teijaro C.N."/>
            <person name="Fluegel L."/>
            <person name="Davis C.M."/>
            <person name="Simpson J.R."/>
            <person name="Lauterbach L."/>
            <person name="Steele A.D."/>
            <person name="Gui C."/>
            <person name="Meng S."/>
            <person name="Li G."/>
            <person name="Viehrig K."/>
            <person name="Ye F."/>
            <person name="Su P."/>
            <person name="Kiefer A.F."/>
            <person name="Nichols A."/>
            <person name="Cepeda A.J."/>
            <person name="Yan W."/>
            <person name="Fan B."/>
            <person name="Jiang Y."/>
            <person name="Adhikari A."/>
            <person name="Zheng C.-J."/>
            <person name="Schuster L."/>
            <person name="Cowan T.M."/>
            <person name="Smanski M.J."/>
            <person name="Chevrette M.G."/>
            <person name="De Carvalho L.P.S."/>
            <person name="Shen B."/>
        </authorList>
    </citation>
    <scope>NUCLEOTIDE SEQUENCE [LARGE SCALE GENOMIC DNA]</scope>
    <source>
        <strain evidence="4 5">NPDC021253</strain>
    </source>
</reference>
<dbReference type="RefSeq" id="WP_396679315.1">
    <property type="nucleotide sequence ID" value="NZ_JBIRPU010000007.1"/>
</dbReference>
<evidence type="ECO:0000259" key="3">
    <source>
        <dbReference type="Pfam" id="PF00561"/>
    </source>
</evidence>
<accession>A0ABW7SKJ7</accession>
<dbReference type="InterPro" id="IPR000073">
    <property type="entry name" value="AB_hydrolase_1"/>
</dbReference>
<dbReference type="PANTHER" id="PTHR43433">
    <property type="entry name" value="HYDROLASE, ALPHA/BETA FOLD FAMILY PROTEIN"/>
    <property type="match status" value="1"/>
</dbReference>
<comment type="caution">
    <text evidence="4">The sequence shown here is derived from an EMBL/GenBank/DDBJ whole genome shotgun (WGS) entry which is preliminary data.</text>
</comment>
<evidence type="ECO:0000313" key="5">
    <source>
        <dbReference type="Proteomes" id="UP001611075"/>
    </source>
</evidence>
<comment type="similarity">
    <text evidence="1">Belongs to the peptidase S33 family.</text>
</comment>
<dbReference type="GO" id="GO:0016787">
    <property type="term" value="F:hydrolase activity"/>
    <property type="evidence" value="ECO:0007669"/>
    <property type="project" value="UniProtKB-KW"/>
</dbReference>
<dbReference type="PRINTS" id="PR00793">
    <property type="entry name" value="PROAMNOPTASE"/>
</dbReference>
<keyword evidence="2 4" id="KW-0378">Hydrolase</keyword>
<dbReference type="InterPro" id="IPR002410">
    <property type="entry name" value="Peptidase_S33"/>
</dbReference>
<gene>
    <name evidence="4" type="ORF">ACH4OY_13430</name>
</gene>
<feature type="domain" description="AB hydrolase-1" evidence="3">
    <location>
        <begin position="28"/>
        <end position="133"/>
    </location>
</feature>
<dbReference type="InterPro" id="IPR029058">
    <property type="entry name" value="AB_hydrolase_fold"/>
</dbReference>
<evidence type="ECO:0000256" key="2">
    <source>
        <dbReference type="ARBA" id="ARBA00022801"/>
    </source>
</evidence>
<dbReference type="Gene3D" id="3.40.50.1820">
    <property type="entry name" value="alpha/beta hydrolase"/>
    <property type="match status" value="1"/>
</dbReference>
<evidence type="ECO:0000256" key="1">
    <source>
        <dbReference type="ARBA" id="ARBA00010088"/>
    </source>
</evidence>
<dbReference type="Proteomes" id="UP001611075">
    <property type="component" value="Unassembled WGS sequence"/>
</dbReference>